<gene>
    <name evidence="5" type="ordered locus">Tsac_2328</name>
</gene>
<dbReference type="GO" id="GO:0071555">
    <property type="term" value="P:cell wall organization"/>
    <property type="evidence" value="ECO:0007669"/>
    <property type="project" value="UniProtKB-KW"/>
</dbReference>
<keyword evidence="4" id="KW-0961">Cell wall biogenesis/degradation</keyword>
<keyword evidence="6" id="KW-1185">Reference proteome</keyword>
<dbReference type="KEGG" id="tsh:Tsac_2328"/>
<dbReference type="GO" id="GO:0005975">
    <property type="term" value="P:carbohydrate metabolic process"/>
    <property type="evidence" value="ECO:0007669"/>
    <property type="project" value="UniProtKB-UniRule"/>
</dbReference>
<proteinExistence type="inferred from homology"/>
<evidence type="ECO:0000313" key="6">
    <source>
        <dbReference type="Proteomes" id="UP000006178"/>
    </source>
</evidence>
<dbReference type="PANTHER" id="PTHR34106:SF1">
    <property type="entry name" value="1,4-BETA-MANNOSYL-N-ACETYLGLUCOSAMINE PHOSPHORYLASE"/>
    <property type="match status" value="1"/>
</dbReference>
<comment type="function">
    <text evidence="4">Converts 4-O-beta-D-mannopyranosyl-D-glucopyranose (Man-Glc) to mannose 1-phosphate (Man1P) and glucose.</text>
</comment>
<dbReference type="Pfam" id="PF04041">
    <property type="entry name" value="Glyco_hydro_130"/>
    <property type="match status" value="1"/>
</dbReference>
<dbReference type="GO" id="GO:0016758">
    <property type="term" value="F:hexosyltransferase activity"/>
    <property type="evidence" value="ECO:0007669"/>
    <property type="project" value="UniProtKB-UniRule"/>
</dbReference>
<keyword evidence="5" id="KW-0378">Hydrolase</keyword>
<dbReference type="CDD" id="cd08993">
    <property type="entry name" value="GH130"/>
    <property type="match status" value="1"/>
</dbReference>
<dbReference type="InterPro" id="IPR007184">
    <property type="entry name" value="Mannoside_phosphorylase"/>
</dbReference>
<evidence type="ECO:0000256" key="1">
    <source>
        <dbReference type="ARBA" id="ARBA00022676"/>
    </source>
</evidence>
<dbReference type="InterPro" id="IPR028583">
    <property type="entry name" value="Man_Glc_phosphorylase"/>
</dbReference>
<organism evidence="5 6">
    <name type="scientific">Thermoanaerobacterium saccharolyticum (strain DSM 8691 / JW/SL-YS485)</name>
    <dbReference type="NCBI Taxonomy" id="1094508"/>
    <lineage>
        <taxon>Bacteria</taxon>
        <taxon>Bacillati</taxon>
        <taxon>Bacillota</taxon>
        <taxon>Clostridia</taxon>
        <taxon>Thermoanaerobacterales</taxon>
        <taxon>Thermoanaerobacteraceae</taxon>
        <taxon>Thermoanaerobacterium</taxon>
    </lineage>
</organism>
<keyword evidence="4" id="KW-0119">Carbohydrate metabolism</keyword>
<sequence>MRFKDRYKLELRKYEDLINRKNEKTEDYNGIFDRYKYPVLTREHTPLFWRYDLDERTNPYFMERLGVNAVFNPGAIELDGKFYLVARVEGYDRKSFFAVAESDSGIDGFKFWDYPVEFDDLYPEETNVYDMRLTKHEDGWIYGVFCSESKDPNAPPGDLSSAIASAGIVRTKDLKKWERLPNLKTKSPQQRNVVLHPEFVNGKYAFYTRPQDDFIEAGSGSGICFGLCDDIENPVIDEEKLVSPRVYHTITEVKNGAGCVPIKTEKGWIHIAHGVRNTAAGLRYVIYLFVTDLNDPSKVIAAPGGYLIAPRGNERVGDVSNVVFTNGVIARDNGDVYIYYASSDTRIHVATTTVDRLLDYAFNTPPDALRSMDCVKQRKELIKKNLELNMR</sequence>
<protein>
    <recommendedName>
        <fullName evidence="4">4-O-beta-D-mannosyl-D-glucose phosphorylase</fullName>
        <shortName evidence="4">MGP</shortName>
        <shortName evidence="4">Mannosylglucose phosphorylase</shortName>
        <ecNumber evidence="4">2.4.1.281</ecNumber>
    </recommendedName>
</protein>
<dbReference type="BioCyc" id="TSAC1094508:GLMA-2360-MONOMER"/>
<dbReference type="EC" id="2.4.1.281" evidence="4"/>
<dbReference type="PIRSF" id="PIRSF016202">
    <property type="entry name" value="PH1107"/>
    <property type="match status" value="1"/>
</dbReference>
<dbReference type="Gene3D" id="2.115.10.20">
    <property type="entry name" value="Glycosyl hydrolase domain, family 43"/>
    <property type="match status" value="1"/>
</dbReference>
<dbReference type="InterPro" id="IPR023296">
    <property type="entry name" value="Glyco_hydro_beta-prop_sf"/>
</dbReference>
<evidence type="ECO:0000256" key="2">
    <source>
        <dbReference type="ARBA" id="ARBA00022679"/>
    </source>
</evidence>
<comment type="similarity">
    <text evidence="3 4">Belongs to the glycosyl hydrolase 130 family.</text>
</comment>
<dbReference type="Proteomes" id="UP000006178">
    <property type="component" value="Chromosome"/>
</dbReference>
<keyword evidence="5" id="KW-0326">Glycosidase</keyword>
<dbReference type="STRING" id="1094508.Tsac_2328"/>
<dbReference type="PATRIC" id="fig|1094508.3.peg.2358"/>
<accession>I3VXT5</accession>
<evidence type="ECO:0000256" key="4">
    <source>
        <dbReference type="HAMAP-Rule" id="MF_00928"/>
    </source>
</evidence>
<dbReference type="AlphaFoldDB" id="I3VXT5"/>
<name>I3VXT5_THESW</name>
<reference evidence="5 6" key="1">
    <citation type="journal article" date="2014" name="Appl. Environ. Microbiol.">
        <title>Profile of Secreted Hydrolases, Associated Proteins, and SlpA in Thermoanaerobacterium saccharolyticum during the Degradation of Hemicellulose.</title>
        <authorList>
            <person name="Currie D.H."/>
            <person name="Guss A.M."/>
            <person name="Herring C.D."/>
            <person name="Giannone R.J."/>
            <person name="Johnson C.M."/>
            <person name="Lankford P.K."/>
            <person name="Brown S.D."/>
            <person name="Hettich R.L."/>
            <person name="Lynd L.R."/>
        </authorList>
    </citation>
    <scope>NUCLEOTIDE SEQUENCE [LARGE SCALE GENOMIC DNA]</scope>
    <source>
        <strain evidence="6">DSM 8691 / JW/SL-YS485</strain>
    </source>
</reference>
<dbReference type="SUPFAM" id="SSF75005">
    <property type="entry name" value="Arabinanase/levansucrase/invertase"/>
    <property type="match status" value="1"/>
</dbReference>
<dbReference type="PANTHER" id="PTHR34106">
    <property type="entry name" value="GLYCOSIDASE"/>
    <property type="match status" value="1"/>
</dbReference>
<dbReference type="EMBL" id="CP003184">
    <property type="protein sequence ID" value="AFK87330.1"/>
    <property type="molecule type" value="Genomic_DNA"/>
</dbReference>
<evidence type="ECO:0000256" key="3">
    <source>
        <dbReference type="ARBA" id="ARBA00024356"/>
    </source>
</evidence>
<dbReference type="eggNOG" id="COG2152">
    <property type="taxonomic scope" value="Bacteria"/>
</dbReference>
<dbReference type="HAMAP" id="MF_00928">
    <property type="entry name" value="Man_Glc_phosphorylase"/>
    <property type="match status" value="1"/>
</dbReference>
<evidence type="ECO:0000313" key="5">
    <source>
        <dbReference type="EMBL" id="AFK87330.1"/>
    </source>
</evidence>
<dbReference type="GO" id="GO:0016798">
    <property type="term" value="F:hydrolase activity, acting on glycosyl bonds"/>
    <property type="evidence" value="ECO:0007669"/>
    <property type="project" value="UniProtKB-KW"/>
</dbReference>
<dbReference type="RefSeq" id="WP_014759166.1">
    <property type="nucleotide sequence ID" value="NC_017992.1"/>
</dbReference>
<keyword evidence="1 4" id="KW-0328">Glycosyltransferase</keyword>
<keyword evidence="2 4" id="KW-0808">Transferase</keyword>
<comment type="catalytic activity">
    <reaction evidence="4">
        <text>beta-D-mannosyl-(1-&gt;4)-D-glucose + phosphate = alpha-D-mannose 1-phosphate + D-glucose</text>
        <dbReference type="Rhea" id="RHEA:32531"/>
        <dbReference type="ChEBI" id="CHEBI:4167"/>
        <dbReference type="ChEBI" id="CHEBI:43474"/>
        <dbReference type="ChEBI" id="CHEBI:58409"/>
        <dbReference type="ChEBI" id="CHEBI:64351"/>
        <dbReference type="EC" id="2.4.1.281"/>
    </reaction>
</comment>